<accession>A0A1E4ST42</accession>
<dbReference type="GO" id="GO:0003899">
    <property type="term" value="F:DNA-directed RNA polymerase activity"/>
    <property type="evidence" value="ECO:0007669"/>
    <property type="project" value="InterPro"/>
</dbReference>
<dbReference type="Gene3D" id="2.20.25.10">
    <property type="match status" value="1"/>
</dbReference>
<keyword evidence="3 9" id="KW-0479">Metal-binding</keyword>
<dbReference type="EMBL" id="KV453877">
    <property type="protein sequence ID" value="ODV82674.1"/>
    <property type="molecule type" value="Genomic_DNA"/>
</dbReference>
<evidence type="ECO:0000256" key="2">
    <source>
        <dbReference type="ARBA" id="ARBA00022478"/>
    </source>
</evidence>
<dbReference type="Pfam" id="PF01096">
    <property type="entry name" value="Zn_ribbon_TFIIS"/>
    <property type="match status" value="1"/>
</dbReference>
<dbReference type="SMART" id="SM00661">
    <property type="entry name" value="RPOL9"/>
    <property type="match status" value="1"/>
</dbReference>
<feature type="binding site" evidence="9">
    <location>
        <position position="8"/>
    </location>
    <ligand>
        <name>Zn(2+)</name>
        <dbReference type="ChEBI" id="CHEBI:29105"/>
        <label>1</label>
    </ligand>
</feature>
<dbReference type="GO" id="GO:0008270">
    <property type="term" value="F:zinc ion binding"/>
    <property type="evidence" value="ECO:0007669"/>
    <property type="project" value="UniProtKB-KW"/>
</dbReference>
<dbReference type="SMART" id="SM00440">
    <property type="entry name" value="ZnF_C2C2"/>
    <property type="match status" value="1"/>
</dbReference>
<dbReference type="AlphaFoldDB" id="A0A1E4ST42"/>
<reference evidence="14" key="1">
    <citation type="submission" date="2016-04" db="EMBL/GenBank/DDBJ databases">
        <title>Comparative genomics of biotechnologically important yeasts.</title>
        <authorList>
            <consortium name="DOE Joint Genome Institute"/>
            <person name="Riley R."/>
            <person name="Haridas S."/>
            <person name="Wolfe K.H."/>
            <person name="Lopes M.R."/>
            <person name="Hittinger C.T."/>
            <person name="Goker M."/>
            <person name="Salamov A."/>
            <person name="Wisecaver J."/>
            <person name="Long T.M."/>
            <person name="Aerts A.L."/>
            <person name="Barry K."/>
            <person name="Choi C."/>
            <person name="Clum A."/>
            <person name="Coughlan A.Y."/>
            <person name="Deshpande S."/>
            <person name="Douglass A.P."/>
            <person name="Hanson S.J."/>
            <person name="Klenk H.-P."/>
            <person name="Labutti K."/>
            <person name="Lapidus A."/>
            <person name="Lindquist E."/>
            <person name="Lipzen A."/>
            <person name="Meier-Kolthoff J.P."/>
            <person name="Ohm R.A."/>
            <person name="Otillar R.P."/>
            <person name="Pangilinan J."/>
            <person name="Peng Y."/>
            <person name="Rokas A."/>
            <person name="Rosa C.A."/>
            <person name="Scheuner C."/>
            <person name="Sibirny A.A."/>
            <person name="Slot J.C."/>
            <person name="Stielow J.B."/>
            <person name="Sun H."/>
            <person name="Kurtzman C.P."/>
            <person name="Blackwell M."/>
            <person name="Grigoriev I.V."/>
            <person name="Jeffries T.W."/>
        </authorList>
    </citation>
    <scope>NUCLEOTIDE SEQUENCE [LARGE SCALE GENOMIC DNA]</scope>
    <source>
        <strain evidence="14">NRRL YB-2248</strain>
    </source>
</reference>
<name>A0A1E4ST42_9ASCO</name>
<protein>
    <recommendedName>
        <fullName evidence="8">DNA-directed RNA polymerase subunit</fullName>
    </recommendedName>
</protein>
<dbReference type="FunFam" id="2.20.25.10:FF:000005">
    <property type="entry name" value="DNA-directed RNA polymerase subunit"/>
    <property type="match status" value="1"/>
</dbReference>
<dbReference type="CDD" id="cd10509">
    <property type="entry name" value="Zn-ribbon_RPC11"/>
    <property type="match status" value="1"/>
</dbReference>
<dbReference type="GO" id="GO:0003676">
    <property type="term" value="F:nucleic acid binding"/>
    <property type="evidence" value="ECO:0007669"/>
    <property type="project" value="InterPro"/>
</dbReference>
<feature type="zinc finger region" description="C4-type" evidence="10">
    <location>
        <begin position="5"/>
        <end position="30"/>
    </location>
</feature>
<dbReference type="STRING" id="983967.A0A1E4ST42"/>
<evidence type="ECO:0000256" key="4">
    <source>
        <dbReference type="ARBA" id="ARBA00022771"/>
    </source>
</evidence>
<dbReference type="PANTHER" id="PTHR11239">
    <property type="entry name" value="DNA-DIRECTED RNA POLYMERASE"/>
    <property type="match status" value="1"/>
</dbReference>
<dbReference type="GO" id="GO:0006386">
    <property type="term" value="P:termination of RNA polymerase III transcription"/>
    <property type="evidence" value="ECO:0007669"/>
    <property type="project" value="TreeGrafter"/>
</dbReference>
<feature type="binding site" evidence="9">
    <location>
        <position position="27"/>
    </location>
    <ligand>
        <name>Zn(2+)</name>
        <dbReference type="ChEBI" id="CHEBI:29105"/>
        <label>1</label>
    </ligand>
</feature>
<feature type="binding site" evidence="9">
    <location>
        <position position="102"/>
    </location>
    <ligand>
        <name>Zn(2+)</name>
        <dbReference type="ChEBI" id="CHEBI:29105"/>
        <label>2</label>
    </ligand>
</feature>
<keyword evidence="7 8" id="KW-0539">Nucleus</keyword>
<evidence type="ECO:0000256" key="7">
    <source>
        <dbReference type="ARBA" id="ARBA00023242"/>
    </source>
</evidence>
<comment type="subcellular location">
    <subcellularLocation>
        <location evidence="1 8">Nucleus</location>
    </subcellularLocation>
</comment>
<comment type="similarity">
    <text evidence="8 11">Belongs to the archaeal rpoM/eukaryotic RPA12/RPB9/RPC11 RNA polymerase family.</text>
</comment>
<evidence type="ECO:0000256" key="11">
    <source>
        <dbReference type="RuleBase" id="RU003474"/>
    </source>
</evidence>
<feature type="binding site" evidence="9">
    <location>
        <position position="72"/>
    </location>
    <ligand>
        <name>Zn(2+)</name>
        <dbReference type="ChEBI" id="CHEBI:29105"/>
        <label>2</label>
    </ligand>
</feature>
<dbReference type="Pfam" id="PF02150">
    <property type="entry name" value="Zn_ribbon_RPB9"/>
    <property type="match status" value="1"/>
</dbReference>
<dbReference type="InterPro" id="IPR001222">
    <property type="entry name" value="Znf_TFIIS"/>
</dbReference>
<evidence type="ECO:0000256" key="8">
    <source>
        <dbReference type="PIRNR" id="PIRNR005586"/>
    </source>
</evidence>
<dbReference type="SUPFAM" id="SSF57783">
    <property type="entry name" value="Zinc beta-ribbon"/>
    <property type="match status" value="1"/>
</dbReference>
<evidence type="ECO:0000313" key="14">
    <source>
        <dbReference type="Proteomes" id="UP000094801"/>
    </source>
</evidence>
<proteinExistence type="inferred from homology"/>
<keyword evidence="14" id="KW-1185">Reference proteome</keyword>
<evidence type="ECO:0000256" key="3">
    <source>
        <dbReference type="ARBA" id="ARBA00022723"/>
    </source>
</evidence>
<sequence>MLTFCPYCSNMLIISQSSTSNSNSFSCPTCPYEFPITGLQMFERKELPRKQVDDVLGGEGAWDNVDQTTTQCPVESCGFDKAYFFQLQIRSADEPMTTFYKCCKCSNQWREN</sequence>
<evidence type="ECO:0000256" key="6">
    <source>
        <dbReference type="ARBA" id="ARBA00023163"/>
    </source>
</evidence>
<dbReference type="PANTHER" id="PTHR11239:SF12">
    <property type="entry name" value="DNA-DIRECTED RNA POLYMERASE III SUBUNIT RPC10"/>
    <property type="match status" value="1"/>
</dbReference>
<feature type="binding site" evidence="9">
    <location>
        <position position="5"/>
    </location>
    <ligand>
        <name>Zn(2+)</name>
        <dbReference type="ChEBI" id="CHEBI:29105"/>
        <label>1</label>
    </ligand>
</feature>
<evidence type="ECO:0000256" key="5">
    <source>
        <dbReference type="ARBA" id="ARBA00022833"/>
    </source>
</evidence>
<dbReference type="InterPro" id="IPR012164">
    <property type="entry name" value="Rpa12/Rpb9/Rpc10/TFS"/>
</dbReference>
<evidence type="ECO:0000256" key="10">
    <source>
        <dbReference type="PIRSR" id="PIRSR005586-2"/>
    </source>
</evidence>
<keyword evidence="6 8" id="KW-0804">Transcription</keyword>
<comment type="function">
    <text evidence="8">DNA-dependent RNA polymerase catalyzes the transcription of DNA into RNA using the four ribonucleoside triphosphates as substrates.</text>
</comment>
<dbReference type="GO" id="GO:0005666">
    <property type="term" value="C:RNA polymerase III complex"/>
    <property type="evidence" value="ECO:0007669"/>
    <property type="project" value="TreeGrafter"/>
</dbReference>
<dbReference type="PROSITE" id="PS51133">
    <property type="entry name" value="ZF_TFIIS_2"/>
    <property type="match status" value="1"/>
</dbReference>
<feature type="binding site" evidence="9">
    <location>
        <position position="77"/>
    </location>
    <ligand>
        <name>Zn(2+)</name>
        <dbReference type="ChEBI" id="CHEBI:29105"/>
        <label>2</label>
    </ligand>
</feature>
<feature type="domain" description="TFIIS-type" evidence="12">
    <location>
        <begin position="68"/>
        <end position="110"/>
    </location>
</feature>
<evidence type="ECO:0000313" key="13">
    <source>
        <dbReference type="EMBL" id="ODV82674.1"/>
    </source>
</evidence>
<feature type="binding site" evidence="9">
    <location>
        <position position="105"/>
    </location>
    <ligand>
        <name>Zn(2+)</name>
        <dbReference type="ChEBI" id="CHEBI:29105"/>
        <label>2</label>
    </ligand>
</feature>
<keyword evidence="5 9" id="KW-0862">Zinc</keyword>
<keyword evidence="2 8" id="KW-0240">DNA-directed RNA polymerase</keyword>
<dbReference type="PIRSF" id="PIRSF005586">
    <property type="entry name" value="RNApol_RpoM"/>
    <property type="match status" value="1"/>
</dbReference>
<dbReference type="InterPro" id="IPR034014">
    <property type="entry name" value="Zn_ribbon_RPC11_C"/>
</dbReference>
<evidence type="ECO:0000256" key="1">
    <source>
        <dbReference type="ARBA" id="ARBA00004123"/>
    </source>
</evidence>
<dbReference type="OrthoDB" id="282152at2759"/>
<keyword evidence="4 10" id="KW-0863">Zinc-finger</keyword>
<dbReference type="InterPro" id="IPR001529">
    <property type="entry name" value="Zn_ribbon_RPB9"/>
</dbReference>
<gene>
    <name evidence="13" type="ORF">CANARDRAFT_30656</name>
</gene>
<dbReference type="Proteomes" id="UP000094801">
    <property type="component" value="Unassembled WGS sequence"/>
</dbReference>
<feature type="binding site" evidence="9">
    <location>
        <position position="30"/>
    </location>
    <ligand>
        <name>Zn(2+)</name>
        <dbReference type="ChEBI" id="CHEBI:29105"/>
        <label>1</label>
    </ligand>
</feature>
<evidence type="ECO:0000256" key="9">
    <source>
        <dbReference type="PIRSR" id="PIRSR005586-1"/>
    </source>
</evidence>
<organism evidence="13 14">
    <name type="scientific">[Candida] arabinofermentans NRRL YB-2248</name>
    <dbReference type="NCBI Taxonomy" id="983967"/>
    <lineage>
        <taxon>Eukaryota</taxon>
        <taxon>Fungi</taxon>
        <taxon>Dikarya</taxon>
        <taxon>Ascomycota</taxon>
        <taxon>Saccharomycotina</taxon>
        <taxon>Pichiomycetes</taxon>
        <taxon>Pichiales</taxon>
        <taxon>Pichiaceae</taxon>
        <taxon>Ogataea</taxon>
        <taxon>Ogataea/Candida clade</taxon>
    </lineage>
</organism>
<evidence type="ECO:0000259" key="12">
    <source>
        <dbReference type="PROSITE" id="PS51133"/>
    </source>
</evidence>